<dbReference type="GO" id="GO:0005509">
    <property type="term" value="F:calcium ion binding"/>
    <property type="evidence" value="ECO:0007669"/>
    <property type="project" value="TreeGrafter"/>
</dbReference>
<evidence type="ECO:0000256" key="2">
    <source>
        <dbReference type="ARBA" id="ARBA00022989"/>
    </source>
</evidence>
<feature type="domain" description="Synaptotagmin SMP" evidence="4">
    <location>
        <begin position="184"/>
        <end position="259"/>
    </location>
</feature>
<dbReference type="GO" id="GO:0031210">
    <property type="term" value="F:phosphatidylcholine binding"/>
    <property type="evidence" value="ECO:0007669"/>
    <property type="project" value="TreeGrafter"/>
</dbReference>
<keyword evidence="3" id="KW-0472">Membrane</keyword>
<evidence type="ECO:0000256" key="1">
    <source>
        <dbReference type="ARBA" id="ARBA00022692"/>
    </source>
</evidence>
<accession>A0A3Q4HFK7</accession>
<dbReference type="InterPro" id="IPR039010">
    <property type="entry name" value="Synaptotagmin_SMP"/>
</dbReference>
<dbReference type="PANTHER" id="PTHR45761">
    <property type="entry name" value="EXTENDED SYNAPTOTAGMIN-LIKE PROTEIN 2, ISOFORM C"/>
    <property type="match status" value="1"/>
</dbReference>
<reference evidence="5" key="1">
    <citation type="submission" date="2025-08" db="UniProtKB">
        <authorList>
            <consortium name="Ensembl"/>
        </authorList>
    </citation>
    <scope>IDENTIFICATION</scope>
</reference>
<dbReference type="Ensembl" id="ENSNBRT00000021303.1">
    <property type="protein sequence ID" value="ENSNBRP00000020741.1"/>
    <property type="gene ID" value="ENSNBRG00000015859.1"/>
</dbReference>
<dbReference type="PANTHER" id="PTHR45761:SF4">
    <property type="entry name" value="EXTENDED SYNAPTOTAGMIN-3"/>
    <property type="match status" value="1"/>
</dbReference>
<dbReference type="GO" id="GO:0035091">
    <property type="term" value="F:phosphatidylinositol binding"/>
    <property type="evidence" value="ECO:0007669"/>
    <property type="project" value="TreeGrafter"/>
</dbReference>
<dbReference type="GO" id="GO:0008429">
    <property type="term" value="F:phosphatidylethanolamine binding"/>
    <property type="evidence" value="ECO:0007669"/>
    <property type="project" value="TreeGrafter"/>
</dbReference>
<organism evidence="5 6">
    <name type="scientific">Neolamprologus brichardi</name>
    <name type="common">Fairy cichlid</name>
    <name type="synonym">Lamprologus brichardi</name>
    <dbReference type="NCBI Taxonomy" id="32507"/>
    <lineage>
        <taxon>Eukaryota</taxon>
        <taxon>Metazoa</taxon>
        <taxon>Chordata</taxon>
        <taxon>Craniata</taxon>
        <taxon>Vertebrata</taxon>
        <taxon>Euteleostomi</taxon>
        <taxon>Actinopterygii</taxon>
        <taxon>Neopterygii</taxon>
        <taxon>Teleostei</taxon>
        <taxon>Neoteleostei</taxon>
        <taxon>Acanthomorphata</taxon>
        <taxon>Ovalentaria</taxon>
        <taxon>Cichlomorphae</taxon>
        <taxon>Cichliformes</taxon>
        <taxon>Cichlidae</taxon>
        <taxon>African cichlids</taxon>
        <taxon>Pseudocrenilabrinae</taxon>
        <taxon>Lamprologini</taxon>
        <taxon>Neolamprologus</taxon>
    </lineage>
</organism>
<keyword evidence="1 3" id="KW-0812">Transmembrane</keyword>
<dbReference type="GeneTree" id="ENSGT00940000165191"/>
<reference evidence="5" key="2">
    <citation type="submission" date="2025-09" db="UniProtKB">
        <authorList>
            <consortium name="Ensembl"/>
        </authorList>
    </citation>
    <scope>IDENTIFICATION</scope>
</reference>
<proteinExistence type="predicted"/>
<evidence type="ECO:0000313" key="6">
    <source>
        <dbReference type="Proteomes" id="UP000261580"/>
    </source>
</evidence>
<feature type="transmembrane region" description="Helical" evidence="3">
    <location>
        <begin position="33"/>
        <end position="53"/>
    </location>
</feature>
<evidence type="ECO:0000313" key="5">
    <source>
        <dbReference type="Ensembl" id="ENSNBRP00000020741.1"/>
    </source>
</evidence>
<dbReference type="GO" id="GO:0005544">
    <property type="term" value="F:calcium-dependent phospholipid binding"/>
    <property type="evidence" value="ECO:0007669"/>
    <property type="project" value="TreeGrafter"/>
</dbReference>
<evidence type="ECO:0000259" key="4">
    <source>
        <dbReference type="Pfam" id="PF17047"/>
    </source>
</evidence>
<feature type="domain" description="Synaptotagmin SMP" evidence="4">
    <location>
        <begin position="117"/>
        <end position="171"/>
    </location>
</feature>
<dbReference type="AlphaFoldDB" id="A0A3Q4HFK7"/>
<sequence length="275" mass="30993">MASTGQLPPSNPAQGARSRESPLIRVKMFSSSAITQILIDFLIYCGRAMLIFYPVYLTGYLGLSISWVLLCMFVLTYWKKNGQWKDARIGSAMELADNPLVSLTLCFVFSQKVQYTDVENVQWLNKVLEQAWPFIGMYMEKLLREKIHPSIRASNPALKAFTFTKIHFGYKVCGFDLCTIFICSVQGMLRVILEPLIGQAPLVGGVTLFFIHCPTLHINWTGMPNLLSIPSLSSLSEETILDAIASIMVLPDRMCIPLIDKVKMDQMRFPPPRVC</sequence>
<dbReference type="GO" id="GO:0005789">
    <property type="term" value="C:endoplasmic reticulum membrane"/>
    <property type="evidence" value="ECO:0007669"/>
    <property type="project" value="TreeGrafter"/>
</dbReference>
<dbReference type="Proteomes" id="UP000261580">
    <property type="component" value="Unassembled WGS sequence"/>
</dbReference>
<evidence type="ECO:0000256" key="3">
    <source>
        <dbReference type="SAM" id="Phobius"/>
    </source>
</evidence>
<protein>
    <submittedName>
        <fullName evidence="5">Extended synaptotagmin-like protein 3</fullName>
    </submittedName>
</protein>
<name>A0A3Q4HFK7_NEOBR</name>
<feature type="transmembrane region" description="Helical" evidence="3">
    <location>
        <begin position="59"/>
        <end position="78"/>
    </location>
</feature>
<keyword evidence="6" id="KW-1185">Reference proteome</keyword>
<keyword evidence="2 3" id="KW-1133">Transmembrane helix</keyword>
<dbReference type="Pfam" id="PF17047">
    <property type="entry name" value="SMP_LBD"/>
    <property type="match status" value="2"/>
</dbReference>
<dbReference type="InterPro" id="IPR051634">
    <property type="entry name" value="Extended_Synaptotagmin"/>
</dbReference>